<proteinExistence type="predicted"/>
<reference evidence="1" key="1">
    <citation type="submission" date="2013-04" db="EMBL/GenBank/DDBJ databases">
        <authorList>
            <person name="Qu J."/>
            <person name="Murali S.C."/>
            <person name="Bandaranaike D."/>
            <person name="Bellair M."/>
            <person name="Blankenburg K."/>
            <person name="Chao H."/>
            <person name="Dinh H."/>
            <person name="Doddapaneni H."/>
            <person name="Downs B."/>
            <person name="Dugan-Rocha S."/>
            <person name="Elkadiri S."/>
            <person name="Gnanaolivu R.D."/>
            <person name="Hernandez B."/>
            <person name="Javaid M."/>
            <person name="Jayaseelan J.C."/>
            <person name="Lee S."/>
            <person name="Li M."/>
            <person name="Ming W."/>
            <person name="Munidasa M."/>
            <person name="Muniz J."/>
            <person name="Nguyen L."/>
            <person name="Ongeri F."/>
            <person name="Osuji N."/>
            <person name="Pu L.-L."/>
            <person name="Puazo M."/>
            <person name="Qu C."/>
            <person name="Quiroz J."/>
            <person name="Raj R."/>
            <person name="Weissenberger G."/>
            <person name="Xin Y."/>
            <person name="Zou X."/>
            <person name="Han Y."/>
            <person name="Richards S."/>
            <person name="Worley K."/>
            <person name="Muzny D."/>
            <person name="Gibbs R."/>
        </authorList>
    </citation>
    <scope>NUCLEOTIDE SEQUENCE</scope>
    <source>
        <strain evidence="1">Sampled in the wild</strain>
    </source>
</reference>
<protein>
    <submittedName>
        <fullName evidence="1">Uncharacterized protein</fullName>
    </submittedName>
</protein>
<gene>
    <name evidence="1" type="ORF">J437_LFUL005655</name>
</gene>
<dbReference type="AlphaFoldDB" id="A0A8K0NYM7"/>
<sequence length="131" mass="15127">MCLSHQNILLIELNGLTALKAMASSKSLDDWKKEWSKSTILDGMKNDMLEELKGSGWTEKMSKELSALQSPDHVTYKDIIFTLCSKHVKSSLSQEEANWENITQELVKTITIPEEVKQNIFQKWRERTQEI</sequence>
<reference evidence="1" key="2">
    <citation type="submission" date="2017-10" db="EMBL/GenBank/DDBJ databases">
        <title>Ladona fulva Genome sequencing and assembly.</title>
        <authorList>
            <person name="Murali S."/>
            <person name="Richards S."/>
            <person name="Bandaranaike D."/>
            <person name="Bellair M."/>
            <person name="Blankenburg K."/>
            <person name="Chao H."/>
            <person name="Dinh H."/>
            <person name="Doddapaneni H."/>
            <person name="Dugan-Rocha S."/>
            <person name="Elkadiri S."/>
            <person name="Gnanaolivu R."/>
            <person name="Hernandez B."/>
            <person name="Skinner E."/>
            <person name="Javaid M."/>
            <person name="Lee S."/>
            <person name="Li M."/>
            <person name="Ming W."/>
            <person name="Munidasa M."/>
            <person name="Muniz J."/>
            <person name="Nguyen L."/>
            <person name="Hughes D."/>
            <person name="Osuji N."/>
            <person name="Pu L.-L."/>
            <person name="Puazo M."/>
            <person name="Qu C."/>
            <person name="Quiroz J."/>
            <person name="Raj R."/>
            <person name="Weissenberger G."/>
            <person name="Xin Y."/>
            <person name="Zou X."/>
            <person name="Han Y."/>
            <person name="Worley K."/>
            <person name="Muzny D."/>
            <person name="Gibbs R."/>
        </authorList>
    </citation>
    <scope>NUCLEOTIDE SEQUENCE</scope>
    <source>
        <strain evidence="1">Sampled in the wild</strain>
    </source>
</reference>
<evidence type="ECO:0000313" key="1">
    <source>
        <dbReference type="EMBL" id="KAG8226896.1"/>
    </source>
</evidence>
<dbReference type="Proteomes" id="UP000792457">
    <property type="component" value="Unassembled WGS sequence"/>
</dbReference>
<organism evidence="1 2">
    <name type="scientific">Ladona fulva</name>
    <name type="common">Scarce chaser dragonfly</name>
    <name type="synonym">Libellula fulva</name>
    <dbReference type="NCBI Taxonomy" id="123851"/>
    <lineage>
        <taxon>Eukaryota</taxon>
        <taxon>Metazoa</taxon>
        <taxon>Ecdysozoa</taxon>
        <taxon>Arthropoda</taxon>
        <taxon>Hexapoda</taxon>
        <taxon>Insecta</taxon>
        <taxon>Pterygota</taxon>
        <taxon>Palaeoptera</taxon>
        <taxon>Odonata</taxon>
        <taxon>Epiprocta</taxon>
        <taxon>Anisoptera</taxon>
        <taxon>Libelluloidea</taxon>
        <taxon>Libellulidae</taxon>
        <taxon>Ladona</taxon>
    </lineage>
</organism>
<accession>A0A8K0NYM7</accession>
<dbReference type="EMBL" id="KZ308301">
    <property type="protein sequence ID" value="KAG8226896.1"/>
    <property type="molecule type" value="Genomic_DNA"/>
</dbReference>
<evidence type="ECO:0000313" key="2">
    <source>
        <dbReference type="Proteomes" id="UP000792457"/>
    </source>
</evidence>
<keyword evidence="2" id="KW-1185">Reference proteome</keyword>
<name>A0A8K0NYM7_LADFU</name>
<comment type="caution">
    <text evidence="1">The sequence shown here is derived from an EMBL/GenBank/DDBJ whole genome shotgun (WGS) entry which is preliminary data.</text>
</comment>